<dbReference type="EMBL" id="GGEC01016134">
    <property type="protein sequence ID" value="MBW96617.1"/>
    <property type="molecule type" value="Transcribed_RNA"/>
</dbReference>
<evidence type="ECO:0000313" key="1">
    <source>
        <dbReference type="EMBL" id="MBW96617.1"/>
    </source>
</evidence>
<protein>
    <submittedName>
        <fullName evidence="1">Uncharacterized protein</fullName>
    </submittedName>
</protein>
<reference evidence="1" key="1">
    <citation type="submission" date="2018-02" db="EMBL/GenBank/DDBJ databases">
        <title>Rhizophora mucronata_Transcriptome.</title>
        <authorList>
            <person name="Meera S.P."/>
            <person name="Sreeshan A."/>
            <person name="Augustine A."/>
        </authorList>
    </citation>
    <scope>NUCLEOTIDE SEQUENCE</scope>
    <source>
        <tissue evidence="1">Leaf</tissue>
    </source>
</reference>
<name>A0A2P2JT31_RHIMU</name>
<sequence>MFVANSSYLDKRQTFSNFLNLGVAATKQKRRF</sequence>
<dbReference type="AlphaFoldDB" id="A0A2P2JT31"/>
<organism evidence="1">
    <name type="scientific">Rhizophora mucronata</name>
    <name type="common">Asiatic mangrove</name>
    <dbReference type="NCBI Taxonomy" id="61149"/>
    <lineage>
        <taxon>Eukaryota</taxon>
        <taxon>Viridiplantae</taxon>
        <taxon>Streptophyta</taxon>
        <taxon>Embryophyta</taxon>
        <taxon>Tracheophyta</taxon>
        <taxon>Spermatophyta</taxon>
        <taxon>Magnoliopsida</taxon>
        <taxon>eudicotyledons</taxon>
        <taxon>Gunneridae</taxon>
        <taxon>Pentapetalae</taxon>
        <taxon>rosids</taxon>
        <taxon>fabids</taxon>
        <taxon>Malpighiales</taxon>
        <taxon>Rhizophoraceae</taxon>
        <taxon>Rhizophora</taxon>
    </lineage>
</organism>
<accession>A0A2P2JT31</accession>
<proteinExistence type="predicted"/>